<comment type="catalytic activity">
    <reaction evidence="7">
        <text>Random hydrolysis of (1-&gt;4)-linkages between N-acetyl-beta-D-glucosamine and D-glucuronate residues in hyaluronate.</text>
        <dbReference type="EC" id="3.2.1.35"/>
    </reaction>
</comment>
<feature type="disulfide bond" evidence="6">
    <location>
        <begin position="62"/>
        <end position="345"/>
    </location>
</feature>
<feature type="active site" description="Proton donor" evidence="5">
    <location>
        <position position="149"/>
    </location>
</feature>
<protein>
    <recommendedName>
        <fullName evidence="7">Hyaluronidase</fullName>
        <ecNumber evidence="7">3.2.1.35</ecNumber>
    </recommendedName>
</protein>
<gene>
    <name evidence="9" type="ORF">BEMITA_LOCUS10475</name>
</gene>
<dbReference type="Gene3D" id="3.20.20.70">
    <property type="entry name" value="Aldolase class I"/>
    <property type="match status" value="1"/>
</dbReference>
<dbReference type="KEGG" id="btab:109042515"/>
<keyword evidence="8" id="KW-0732">Signal</keyword>
<reference evidence="9" key="1">
    <citation type="submission" date="2021-12" db="EMBL/GenBank/DDBJ databases">
        <authorList>
            <person name="King R."/>
        </authorList>
    </citation>
    <scope>NUCLEOTIDE SEQUENCE</scope>
</reference>
<dbReference type="GO" id="GO:0030214">
    <property type="term" value="P:hyaluronan catabolic process"/>
    <property type="evidence" value="ECO:0007669"/>
    <property type="project" value="TreeGrafter"/>
</dbReference>
<evidence type="ECO:0000256" key="3">
    <source>
        <dbReference type="ARBA" id="ARBA00023180"/>
    </source>
</evidence>
<dbReference type="GO" id="GO:0006952">
    <property type="term" value="P:defense response"/>
    <property type="evidence" value="ECO:0007669"/>
    <property type="project" value="InterPro"/>
</dbReference>
<sequence length="368" mass="42478">MLFYRYALSVGCILVAQLGPSLCQNSSNLAHWWPFGSSNVESNDVYDRSDFKVYWNVPTKQCHQYGLNFTEVSKYGIIQNSDDRFLGEKISIFYDPGEFPAFLDKGKRRNGGLPQEGDLQRHLDVFEKELVEFLVPDPNFSGLGIIDFEHWRPTFKQNYGVMSIYVDESIKTMRWQHPWWSSAAVEEEAERVFEKAARDFMAATLKSARRLRPQGKWGYYSFPLCFNFSPHNPRAKCKPSAMKENDRLDWLYSGSGALYPSLYYKKKDMTSETRADFMTGRVVEAVRMARGSPVIPYTCLKYYDQNNEFVTKVDFHNTLKVPRKHGAAGIIIWGASRDVNTEKKCRQMLDFLETVVGPAVMQTRSLKD</sequence>
<dbReference type="GO" id="GO:0004415">
    <property type="term" value="F:hyalurononglucosaminidase activity"/>
    <property type="evidence" value="ECO:0007669"/>
    <property type="project" value="UniProtKB-UniRule"/>
</dbReference>
<keyword evidence="7" id="KW-0378">Hydrolase</keyword>
<evidence type="ECO:0000313" key="9">
    <source>
        <dbReference type="EMBL" id="CAH0391897.1"/>
    </source>
</evidence>
<dbReference type="Proteomes" id="UP001152759">
    <property type="component" value="Chromosome 6"/>
</dbReference>
<feature type="signal peptide" evidence="8">
    <location>
        <begin position="1"/>
        <end position="23"/>
    </location>
</feature>
<dbReference type="AlphaFoldDB" id="A0A9P0AJK2"/>
<keyword evidence="3" id="KW-0325">Glycoprotein</keyword>
<evidence type="ECO:0000256" key="1">
    <source>
        <dbReference type="ARBA" id="ARBA00008871"/>
    </source>
</evidence>
<dbReference type="EMBL" id="OU963867">
    <property type="protein sequence ID" value="CAH0391897.1"/>
    <property type="molecule type" value="Genomic_DNA"/>
</dbReference>
<keyword evidence="7" id="KW-0326">Glycosidase</keyword>
<dbReference type="PANTHER" id="PTHR11769:SF35">
    <property type="entry name" value="HYALURONIDASE"/>
    <property type="match status" value="1"/>
</dbReference>
<name>A0A9P0AJK2_BEMTA</name>
<proteinExistence type="inferred from homology"/>
<evidence type="ECO:0000313" key="10">
    <source>
        <dbReference type="Proteomes" id="UP001152759"/>
    </source>
</evidence>
<dbReference type="EC" id="3.2.1.35" evidence="7"/>
<organism evidence="9 10">
    <name type="scientific">Bemisia tabaci</name>
    <name type="common">Sweetpotato whitefly</name>
    <name type="synonym">Aleurodes tabaci</name>
    <dbReference type="NCBI Taxonomy" id="7038"/>
    <lineage>
        <taxon>Eukaryota</taxon>
        <taxon>Metazoa</taxon>
        <taxon>Ecdysozoa</taxon>
        <taxon>Arthropoda</taxon>
        <taxon>Hexapoda</taxon>
        <taxon>Insecta</taxon>
        <taxon>Pterygota</taxon>
        <taxon>Neoptera</taxon>
        <taxon>Paraneoptera</taxon>
        <taxon>Hemiptera</taxon>
        <taxon>Sternorrhyncha</taxon>
        <taxon>Aleyrodoidea</taxon>
        <taxon>Aleyrodidae</taxon>
        <taxon>Aleyrodinae</taxon>
        <taxon>Bemisia</taxon>
    </lineage>
</organism>
<evidence type="ECO:0000256" key="2">
    <source>
        <dbReference type="ARBA" id="ARBA00023157"/>
    </source>
</evidence>
<dbReference type="PRINTS" id="PR00846">
    <property type="entry name" value="GLHYDRLASE56"/>
</dbReference>
<comment type="similarity">
    <text evidence="1 4 7">Belongs to the glycosyl hydrolase 56 family.</text>
</comment>
<dbReference type="PRINTS" id="PR00847">
    <property type="entry name" value="HYALURONDASE"/>
</dbReference>
<dbReference type="InterPro" id="IPR001329">
    <property type="entry name" value="Venom_Hyaluronidase"/>
</dbReference>
<keyword evidence="2 6" id="KW-1015">Disulfide bond</keyword>
<accession>A0A9P0AJK2</accession>
<evidence type="ECO:0000256" key="5">
    <source>
        <dbReference type="PIRSR" id="PIRSR038193-1"/>
    </source>
</evidence>
<feature type="chain" id="PRO_5040198634" description="Hyaluronidase" evidence="8">
    <location>
        <begin position="24"/>
        <end position="368"/>
    </location>
</feature>
<evidence type="ECO:0000256" key="8">
    <source>
        <dbReference type="SAM" id="SignalP"/>
    </source>
</evidence>
<dbReference type="PIRSF" id="PIRSF038193">
    <property type="entry name" value="Hyaluronidase"/>
    <property type="match status" value="1"/>
</dbReference>
<dbReference type="PANTHER" id="PTHR11769">
    <property type="entry name" value="HYALURONIDASE"/>
    <property type="match status" value="1"/>
</dbReference>
<feature type="disulfide bond" evidence="6">
    <location>
        <begin position="225"/>
        <end position="237"/>
    </location>
</feature>
<dbReference type="InterPro" id="IPR017853">
    <property type="entry name" value="GH"/>
</dbReference>
<dbReference type="InterPro" id="IPR018155">
    <property type="entry name" value="Hyaluronidase"/>
</dbReference>
<dbReference type="SUPFAM" id="SSF51445">
    <property type="entry name" value="(Trans)glycosidases"/>
    <property type="match status" value="1"/>
</dbReference>
<keyword evidence="10" id="KW-1185">Reference proteome</keyword>
<evidence type="ECO:0000256" key="6">
    <source>
        <dbReference type="PIRSR" id="PIRSR038193-3"/>
    </source>
</evidence>
<evidence type="ECO:0000256" key="4">
    <source>
        <dbReference type="PIRNR" id="PIRNR038193"/>
    </source>
</evidence>
<evidence type="ECO:0000256" key="7">
    <source>
        <dbReference type="RuleBase" id="RU610713"/>
    </source>
</evidence>
<dbReference type="GO" id="GO:0005975">
    <property type="term" value="P:carbohydrate metabolic process"/>
    <property type="evidence" value="ECO:0007669"/>
    <property type="project" value="UniProtKB-UniRule"/>
</dbReference>
<dbReference type="Pfam" id="PF01630">
    <property type="entry name" value="Glyco_hydro_56"/>
    <property type="match status" value="1"/>
</dbReference>
<dbReference type="InterPro" id="IPR013785">
    <property type="entry name" value="Aldolase_TIM"/>
</dbReference>